<evidence type="ECO:0000256" key="6">
    <source>
        <dbReference type="ARBA" id="ARBA00022840"/>
    </source>
</evidence>
<dbReference type="EMBL" id="DVJO01000119">
    <property type="protein sequence ID" value="HIS83048.1"/>
    <property type="molecule type" value="Genomic_DNA"/>
</dbReference>
<dbReference type="HAMAP" id="MF_01161">
    <property type="entry name" value="tRNA_Ile_lys_synt"/>
    <property type="match status" value="1"/>
</dbReference>
<dbReference type="AlphaFoldDB" id="A0A9D1K4F0"/>
<dbReference type="NCBIfam" id="TIGR02433">
    <property type="entry name" value="lysidine_TilS_C"/>
    <property type="match status" value="1"/>
</dbReference>
<dbReference type="InterPro" id="IPR014729">
    <property type="entry name" value="Rossmann-like_a/b/a_fold"/>
</dbReference>
<comment type="subcellular location">
    <subcellularLocation>
        <location evidence="1 8">Cytoplasm</location>
    </subcellularLocation>
</comment>
<dbReference type="Proteomes" id="UP000824139">
    <property type="component" value="Unassembled WGS sequence"/>
</dbReference>
<dbReference type="SUPFAM" id="SSF56037">
    <property type="entry name" value="PheT/TilS domain"/>
    <property type="match status" value="1"/>
</dbReference>
<dbReference type="GO" id="GO:0032267">
    <property type="term" value="F:tRNA(Ile)-lysidine synthase activity"/>
    <property type="evidence" value="ECO:0007669"/>
    <property type="project" value="UniProtKB-EC"/>
</dbReference>
<dbReference type="PANTHER" id="PTHR43033">
    <property type="entry name" value="TRNA(ILE)-LYSIDINE SYNTHASE-RELATED"/>
    <property type="match status" value="1"/>
</dbReference>
<proteinExistence type="inferred from homology"/>
<dbReference type="InterPro" id="IPR012796">
    <property type="entry name" value="Lysidine-tRNA-synth_C"/>
</dbReference>
<sequence length="441" mass="50380">MEKIEEKVKYFLEKYNLLNSETPVLIAFSGGYDSMCLLDVLSRLCTNVVAIHLNHNWRGQESLKDEKNCKHFCDEKGVKFYSETLSAKIQKTETAARTARYEFFEKCAEKFNSKVVFTAHNANDNAETIIYRIAKGTGISGLCGIAEKRGIFYRPLLTVKRSEIEAYCKKHNLNPNNDSSNSDTKYKRNLIRKNILPQLESINPNAIETINSLSEVAKSDNAVIEEYLKTLKNPYETKNFLEFSTAVQARLIYNLFTQYNLDYDRAKIERVIKFIQENHTSKSGKTLSLNKNHSLFVNSKTIEIITKTTHTDLAVTILKEGSYEFEDKIFIIQKAAEKQVSEFPNDSELKAFVDLSGYKELTLRHRKDGDFIKPLGCCGTQKLKKYLNEKKVPAHKKDKMVFLASKNEILWAPALGLSEKIKVVNRPTHVLKLINSESKGA</sequence>
<feature type="domain" description="Lysidine-tRNA(Ile) synthetase C-terminal" evidence="9">
    <location>
        <begin position="361"/>
        <end position="423"/>
    </location>
</feature>
<keyword evidence="4 8" id="KW-0819">tRNA processing</keyword>
<accession>A0A9D1K4F0</accession>
<organism evidence="10 11">
    <name type="scientific">Candidatus Scatenecus faecavium</name>
    <dbReference type="NCBI Taxonomy" id="2840915"/>
    <lineage>
        <taxon>Bacteria</taxon>
        <taxon>Candidatus Scatenecus</taxon>
    </lineage>
</organism>
<comment type="similarity">
    <text evidence="8">Belongs to the tRNA(Ile)-lysidine synthase family.</text>
</comment>
<dbReference type="GO" id="GO:0005737">
    <property type="term" value="C:cytoplasm"/>
    <property type="evidence" value="ECO:0007669"/>
    <property type="project" value="UniProtKB-SubCell"/>
</dbReference>
<dbReference type="PANTHER" id="PTHR43033:SF1">
    <property type="entry name" value="TRNA(ILE)-LYSIDINE SYNTHASE-RELATED"/>
    <property type="match status" value="1"/>
</dbReference>
<dbReference type="Pfam" id="PF01171">
    <property type="entry name" value="ATP_bind_3"/>
    <property type="match status" value="1"/>
</dbReference>
<evidence type="ECO:0000256" key="1">
    <source>
        <dbReference type="ARBA" id="ARBA00004496"/>
    </source>
</evidence>
<dbReference type="SMART" id="SM00977">
    <property type="entry name" value="TilS_C"/>
    <property type="match status" value="1"/>
</dbReference>
<keyword evidence="5 8" id="KW-0547">Nucleotide-binding</keyword>
<evidence type="ECO:0000259" key="9">
    <source>
        <dbReference type="SMART" id="SM00977"/>
    </source>
</evidence>
<dbReference type="Pfam" id="PF11734">
    <property type="entry name" value="TilS_C"/>
    <property type="match status" value="1"/>
</dbReference>
<reference evidence="10" key="2">
    <citation type="journal article" date="2021" name="PeerJ">
        <title>Extensive microbial diversity within the chicken gut microbiome revealed by metagenomics and culture.</title>
        <authorList>
            <person name="Gilroy R."/>
            <person name="Ravi A."/>
            <person name="Getino M."/>
            <person name="Pursley I."/>
            <person name="Horton D.L."/>
            <person name="Alikhan N.F."/>
            <person name="Baker D."/>
            <person name="Gharbi K."/>
            <person name="Hall N."/>
            <person name="Watson M."/>
            <person name="Adriaenssens E.M."/>
            <person name="Foster-Nyarko E."/>
            <person name="Jarju S."/>
            <person name="Secka A."/>
            <person name="Antonio M."/>
            <person name="Oren A."/>
            <person name="Chaudhuri R.R."/>
            <person name="La Ragione R."/>
            <person name="Hildebrand F."/>
            <person name="Pallen M.J."/>
        </authorList>
    </citation>
    <scope>NUCLEOTIDE SEQUENCE</scope>
    <source>
        <strain evidence="10">CHK152-2994</strain>
    </source>
</reference>
<keyword evidence="2 8" id="KW-0963">Cytoplasm</keyword>
<evidence type="ECO:0000256" key="2">
    <source>
        <dbReference type="ARBA" id="ARBA00022490"/>
    </source>
</evidence>
<comment type="catalytic activity">
    <reaction evidence="7 8">
        <text>cytidine(34) in tRNA(Ile2) + L-lysine + ATP = lysidine(34) in tRNA(Ile2) + AMP + diphosphate + H(+)</text>
        <dbReference type="Rhea" id="RHEA:43744"/>
        <dbReference type="Rhea" id="RHEA-COMP:10625"/>
        <dbReference type="Rhea" id="RHEA-COMP:10670"/>
        <dbReference type="ChEBI" id="CHEBI:15378"/>
        <dbReference type="ChEBI" id="CHEBI:30616"/>
        <dbReference type="ChEBI" id="CHEBI:32551"/>
        <dbReference type="ChEBI" id="CHEBI:33019"/>
        <dbReference type="ChEBI" id="CHEBI:82748"/>
        <dbReference type="ChEBI" id="CHEBI:83665"/>
        <dbReference type="ChEBI" id="CHEBI:456215"/>
        <dbReference type="EC" id="6.3.4.19"/>
    </reaction>
</comment>
<protein>
    <recommendedName>
        <fullName evidence="8">tRNA(Ile)-lysidine synthase</fullName>
        <ecNumber evidence="8">6.3.4.19</ecNumber>
    </recommendedName>
    <alternativeName>
        <fullName evidence="8">tRNA(Ile)-2-lysyl-cytidine synthase</fullName>
    </alternativeName>
    <alternativeName>
        <fullName evidence="8">tRNA(Ile)-lysidine synthetase</fullName>
    </alternativeName>
</protein>
<evidence type="ECO:0000256" key="7">
    <source>
        <dbReference type="ARBA" id="ARBA00048539"/>
    </source>
</evidence>
<evidence type="ECO:0000256" key="4">
    <source>
        <dbReference type="ARBA" id="ARBA00022694"/>
    </source>
</evidence>
<evidence type="ECO:0000313" key="11">
    <source>
        <dbReference type="Proteomes" id="UP000824139"/>
    </source>
</evidence>
<dbReference type="NCBIfam" id="TIGR02432">
    <property type="entry name" value="lysidine_TilS_N"/>
    <property type="match status" value="1"/>
</dbReference>
<comment type="caution">
    <text evidence="10">The sequence shown here is derived from an EMBL/GenBank/DDBJ whole genome shotgun (WGS) entry which is preliminary data.</text>
</comment>
<dbReference type="SUPFAM" id="SSF82829">
    <property type="entry name" value="MesJ substrate recognition domain-like"/>
    <property type="match status" value="1"/>
</dbReference>
<gene>
    <name evidence="8 10" type="primary">tilS</name>
    <name evidence="10" type="ORF">IAD41_05525</name>
</gene>
<dbReference type="EC" id="6.3.4.19" evidence="8"/>
<evidence type="ECO:0000256" key="5">
    <source>
        <dbReference type="ARBA" id="ARBA00022741"/>
    </source>
</evidence>
<dbReference type="InterPro" id="IPR012094">
    <property type="entry name" value="tRNA_Ile_lys_synt"/>
</dbReference>
<dbReference type="InterPro" id="IPR011063">
    <property type="entry name" value="TilS/TtcA_N"/>
</dbReference>
<dbReference type="GO" id="GO:0005524">
    <property type="term" value="F:ATP binding"/>
    <property type="evidence" value="ECO:0007669"/>
    <property type="project" value="UniProtKB-UniRule"/>
</dbReference>
<reference evidence="10" key="1">
    <citation type="submission" date="2020-10" db="EMBL/GenBank/DDBJ databases">
        <authorList>
            <person name="Gilroy R."/>
        </authorList>
    </citation>
    <scope>NUCLEOTIDE SEQUENCE</scope>
    <source>
        <strain evidence="10">CHK152-2994</strain>
    </source>
</reference>
<dbReference type="Gene3D" id="3.40.50.620">
    <property type="entry name" value="HUPs"/>
    <property type="match status" value="1"/>
</dbReference>
<evidence type="ECO:0000256" key="8">
    <source>
        <dbReference type="HAMAP-Rule" id="MF_01161"/>
    </source>
</evidence>
<dbReference type="InterPro" id="IPR012795">
    <property type="entry name" value="tRNA_Ile_lys_synt_N"/>
</dbReference>
<dbReference type="CDD" id="cd01992">
    <property type="entry name" value="TilS_N"/>
    <property type="match status" value="1"/>
</dbReference>
<feature type="binding site" evidence="8">
    <location>
        <begin position="29"/>
        <end position="34"/>
    </location>
    <ligand>
        <name>ATP</name>
        <dbReference type="ChEBI" id="CHEBI:30616"/>
    </ligand>
</feature>
<evidence type="ECO:0000313" key="10">
    <source>
        <dbReference type="EMBL" id="HIS83048.1"/>
    </source>
</evidence>
<keyword evidence="6 8" id="KW-0067">ATP-binding</keyword>
<comment type="function">
    <text evidence="8">Ligates lysine onto the cytidine present at position 34 of the AUA codon-specific tRNA(Ile) that contains the anticodon CAU, in an ATP-dependent manner. Cytidine is converted to lysidine, thus changing the amino acid specificity of the tRNA from methionine to isoleucine.</text>
</comment>
<comment type="domain">
    <text evidence="8">The N-terminal region contains the highly conserved SGGXDS motif, predicted to be a P-loop motif involved in ATP binding.</text>
</comment>
<dbReference type="GO" id="GO:0006400">
    <property type="term" value="P:tRNA modification"/>
    <property type="evidence" value="ECO:0007669"/>
    <property type="project" value="UniProtKB-UniRule"/>
</dbReference>
<dbReference type="SUPFAM" id="SSF52402">
    <property type="entry name" value="Adenine nucleotide alpha hydrolases-like"/>
    <property type="match status" value="1"/>
</dbReference>
<evidence type="ECO:0000256" key="3">
    <source>
        <dbReference type="ARBA" id="ARBA00022598"/>
    </source>
</evidence>
<keyword evidence="3 8" id="KW-0436">Ligase</keyword>
<name>A0A9D1K4F0_9BACT</name>